<reference evidence="3" key="1">
    <citation type="submission" date="2014-09" db="EMBL/GenBank/DDBJ databases">
        <authorList>
            <person name="Illeghems K.G."/>
        </authorList>
    </citation>
    <scope>NUCLEOTIDE SEQUENCE [LARGE SCALE GENOMIC DNA]</scope>
    <source>
        <strain evidence="3">LMG 23848T</strain>
    </source>
</reference>
<keyword evidence="1" id="KW-0472">Membrane</keyword>
<gene>
    <name evidence="2" type="ORF">AGA_2054</name>
</gene>
<name>A0A0U5BK35_9PROT</name>
<organism evidence="2 3">
    <name type="scientific">Acetobacter ghanensis</name>
    <dbReference type="NCBI Taxonomy" id="431306"/>
    <lineage>
        <taxon>Bacteria</taxon>
        <taxon>Pseudomonadati</taxon>
        <taxon>Pseudomonadota</taxon>
        <taxon>Alphaproteobacteria</taxon>
        <taxon>Acetobacterales</taxon>
        <taxon>Acetobacteraceae</taxon>
        <taxon>Acetobacter</taxon>
    </lineage>
</organism>
<dbReference type="AlphaFoldDB" id="A0A0U5BK35"/>
<evidence type="ECO:0000313" key="3">
    <source>
        <dbReference type="Proteomes" id="UP000068250"/>
    </source>
</evidence>
<feature type="transmembrane region" description="Helical" evidence="1">
    <location>
        <begin position="6"/>
        <end position="25"/>
    </location>
</feature>
<evidence type="ECO:0000313" key="2">
    <source>
        <dbReference type="EMBL" id="CEF56562.1"/>
    </source>
</evidence>
<accession>A0A0U5BK35</accession>
<protein>
    <submittedName>
        <fullName evidence="2">Uncharacterized protein</fullName>
    </submittedName>
</protein>
<dbReference type="EMBL" id="LN609302">
    <property type="protein sequence ID" value="CEF56562.1"/>
    <property type="molecule type" value="Genomic_DNA"/>
</dbReference>
<dbReference type="Proteomes" id="UP000068250">
    <property type="component" value="Chromosome I"/>
</dbReference>
<dbReference type="PATRIC" id="fig|431306.5.peg.2119"/>
<sequence>MNWRDILFGAVFLFWGGILPLYLYLESVCLTLVLSMAEAGRG</sequence>
<dbReference type="STRING" id="431306.AGA_2054"/>
<proteinExistence type="predicted"/>
<evidence type="ECO:0000256" key="1">
    <source>
        <dbReference type="SAM" id="Phobius"/>
    </source>
</evidence>
<keyword evidence="1" id="KW-0812">Transmembrane</keyword>
<keyword evidence="1" id="KW-1133">Transmembrane helix</keyword>